<organism evidence="1">
    <name type="scientific">Utricularia reniformis</name>
    <dbReference type="NCBI Taxonomy" id="192314"/>
    <lineage>
        <taxon>Eukaryota</taxon>
        <taxon>Viridiplantae</taxon>
        <taxon>Streptophyta</taxon>
        <taxon>Embryophyta</taxon>
        <taxon>Tracheophyta</taxon>
        <taxon>Spermatophyta</taxon>
        <taxon>Magnoliopsida</taxon>
        <taxon>eudicotyledons</taxon>
        <taxon>Gunneridae</taxon>
        <taxon>Pentapetalae</taxon>
        <taxon>asterids</taxon>
        <taxon>lamiids</taxon>
        <taxon>Lamiales</taxon>
        <taxon>Lentibulariaceae</taxon>
        <taxon>Utricularia</taxon>
    </lineage>
</organism>
<protein>
    <submittedName>
        <fullName evidence="1">Uncharacterized protein</fullName>
    </submittedName>
</protein>
<dbReference type="AlphaFoldDB" id="A0A1Y0AYV9"/>
<evidence type="ECO:0000313" key="1">
    <source>
        <dbReference type="EMBL" id="ART30341.1"/>
    </source>
</evidence>
<gene>
    <name evidence="1" type="ORF">AEK19_MT1009</name>
</gene>
<proteinExistence type="predicted"/>
<dbReference type="EMBL" id="KY774314">
    <property type="protein sequence ID" value="ART30341.1"/>
    <property type="molecule type" value="Genomic_DNA"/>
</dbReference>
<accession>A0A1Y0AYV9</accession>
<keyword evidence="1" id="KW-0496">Mitochondrion</keyword>
<geneLocation type="mitochondrion" evidence="1"/>
<reference evidence="1" key="1">
    <citation type="submission" date="2017-03" db="EMBL/GenBank/DDBJ databases">
        <title>The mitochondrial genome of the carnivorous plant Utricularia reniformis (Lentibulariaceae): structure, comparative analysis and evolutionary landmarks.</title>
        <authorList>
            <person name="Silva S.R."/>
            <person name="Alvarenga D.O."/>
            <person name="Michael T.P."/>
            <person name="Miranda V.F.O."/>
            <person name="Varani A.M."/>
        </authorList>
    </citation>
    <scope>NUCLEOTIDE SEQUENCE</scope>
</reference>
<sequence length="47" mass="5298">MVHFLGSATIILASLETSWVLRNEVLALFVHLYESTPDISIDKLNHC</sequence>
<name>A0A1Y0AYV9_9LAMI</name>